<evidence type="ECO:0000256" key="1">
    <source>
        <dbReference type="SAM" id="Coils"/>
    </source>
</evidence>
<accession>A0A7R9GRN3</accession>
<organism evidence="2">
    <name type="scientific">Timema cristinae</name>
    <name type="common">Walking stick</name>
    <dbReference type="NCBI Taxonomy" id="61476"/>
    <lineage>
        <taxon>Eukaryota</taxon>
        <taxon>Metazoa</taxon>
        <taxon>Ecdysozoa</taxon>
        <taxon>Arthropoda</taxon>
        <taxon>Hexapoda</taxon>
        <taxon>Insecta</taxon>
        <taxon>Pterygota</taxon>
        <taxon>Neoptera</taxon>
        <taxon>Polyneoptera</taxon>
        <taxon>Phasmatodea</taxon>
        <taxon>Timematodea</taxon>
        <taxon>Timematoidea</taxon>
        <taxon>Timematidae</taxon>
        <taxon>Timema</taxon>
    </lineage>
</organism>
<name>A0A7R9GRN3_TIMCR</name>
<dbReference type="PANTHER" id="PTHR47315:SF3">
    <property type="entry name" value="FIBROUS SHEATH-INTERACTING PROTEIN 2-LIKE"/>
    <property type="match status" value="1"/>
</dbReference>
<reference evidence="2" key="1">
    <citation type="submission" date="2020-11" db="EMBL/GenBank/DDBJ databases">
        <authorList>
            <person name="Tran Van P."/>
        </authorList>
    </citation>
    <scope>NUCLEOTIDE SEQUENCE</scope>
</reference>
<gene>
    <name evidence="2" type="ORF">TCEB3V08_LOCUS2123</name>
</gene>
<dbReference type="PANTHER" id="PTHR47315">
    <property type="entry name" value="FIBROUS SHEATH INTERACTING PROTEIN 2"/>
    <property type="match status" value="1"/>
</dbReference>
<dbReference type="AlphaFoldDB" id="A0A7R9GRN3"/>
<dbReference type="EMBL" id="OC316897">
    <property type="protein sequence ID" value="CAD7394185.1"/>
    <property type="molecule type" value="Genomic_DNA"/>
</dbReference>
<evidence type="ECO:0000313" key="2">
    <source>
        <dbReference type="EMBL" id="CAD7394185.1"/>
    </source>
</evidence>
<protein>
    <recommendedName>
        <fullName evidence="3">Fibrous sheath-interacting protein 2</fullName>
    </recommendedName>
</protein>
<feature type="coiled-coil region" evidence="1">
    <location>
        <begin position="140"/>
        <end position="203"/>
    </location>
</feature>
<dbReference type="InterPro" id="IPR038891">
    <property type="entry name" value="FSIP2"/>
</dbReference>
<keyword evidence="1" id="KW-0175">Coiled coil</keyword>
<proteinExistence type="predicted"/>
<sequence>MSFERINLLSTRRPTRVDELYRAVPKPAGGVPKHGLPIWSDLLLDAKLPVIKAPKGALVFSRGKVGEKLWRRPAAQDFNLYDPNGYEVTYHYDALHDGNLRRLLAQEGLQRRLKELGLMTDNGEAVCSLKQLNEYRRYLKRLHLDSLNQERQHRDELERERQILEKAQKYADKERMMLDKNALRKEKMDNNRAKIEEERLQKEHIRCSFVLMRLSLILFRTHCFTAQSGVPGDRASDLGSELSPANHRDAHTVSHYFTKEKKSELRPRAHRLATRRRRHAQRIKQITRRKLEDALRRRERSMALDQKVLSRVLMANEIERRRKIHMMRRWHDGEIRRLRLREQRRRQELRDRECREAERWQQKLEEQLDYKKRREELLINHKQQMEFLVDVRNHVVNQQRLQLELALQDIKHRRNKQNRDKNTRQKSIAMLNAMSKAWDGHSNNVREVSRADVKSTLASTMNIMTHKGQEALAFNTLDYINFLTELPPTGFSSPLSVADVLDILQAAKEKLERDVSVPLDGKFLNVNNVNFMIELRARRSVGSPRDGETLEIRFKPEGVSVAIDELLEAVIRLHIRCKMYSMLNEVALKLLQTLDSQRNSLTGEEQRWPHWIVRHANFSAVQECKPLRTSKIKYSLAESGQFQTKRSSAGKLKSRVASGTGVISHTVSFGIVDTIENIEVDTPLISVKDRPPTPVCLQAESGAQAVVWEPLGSRYGPPSMTELVEAIFEDPMLMTEEEVMQDFIHERTKIKKTLRKMAKHLYRAIICMPDHILEANKRKFIRRQFSRSSQREDDLDEVVHRLTDAMLSHEDDKLMNNEAMHFAIDFLFKDFMQQTYFPEIHPTEIRTPISPSSAVEFNTTSALANYATEAGFIIEIMSKHKNDTLDHVATEAGSKALFFTYLRSIAMLSVPPFLNSSHTVLPLNKCARASFKYACRNQQIREPRQSLIETVTCRRTGRLDIPISVSYPGETEFLLDLVGFHGCQHNNNTAFKLGLG</sequence>
<evidence type="ECO:0008006" key="3">
    <source>
        <dbReference type="Google" id="ProtNLM"/>
    </source>
</evidence>